<dbReference type="SUPFAM" id="SSF55729">
    <property type="entry name" value="Acyl-CoA N-acyltransferases (Nat)"/>
    <property type="match status" value="1"/>
</dbReference>
<name>A0ABQ2F5A5_9MICO</name>
<evidence type="ECO:0000313" key="4">
    <source>
        <dbReference type="EMBL" id="GGK63262.1"/>
    </source>
</evidence>
<evidence type="ECO:0000256" key="2">
    <source>
        <dbReference type="ARBA" id="ARBA00023315"/>
    </source>
</evidence>
<gene>
    <name evidence="4" type="ORF">GCM10011509_09560</name>
</gene>
<dbReference type="Pfam" id="PF00583">
    <property type="entry name" value="Acetyltransf_1"/>
    <property type="match status" value="1"/>
</dbReference>
<comment type="caution">
    <text evidence="4">The sequence shown here is derived from an EMBL/GenBank/DDBJ whole genome shotgun (WGS) entry which is preliminary data.</text>
</comment>
<dbReference type="Gene3D" id="3.40.630.30">
    <property type="match status" value="1"/>
</dbReference>
<sequence length="175" mass="18899">MSTPPVPITDSTQTSLTIRPAIPADAATVHSLVLDIAELEGDLEHVHVTVEGWARILGRSDVTVLLAEGHGQVLGYVSATRRLHLWSGQDLLAVDDVFVREHARGSGIGRQLLVAMATTVAAEQLTIAWGMGPENTSAQRFYRRLGATLRPKIMAGWTATAYLPLVRAQTTPEMP</sequence>
<evidence type="ECO:0000259" key="3">
    <source>
        <dbReference type="PROSITE" id="PS51186"/>
    </source>
</evidence>
<dbReference type="InterPro" id="IPR000182">
    <property type="entry name" value="GNAT_dom"/>
</dbReference>
<organism evidence="4 5">
    <name type="scientific">Ornithinimicrobium pekingense</name>
    <dbReference type="NCBI Taxonomy" id="384677"/>
    <lineage>
        <taxon>Bacteria</taxon>
        <taxon>Bacillati</taxon>
        <taxon>Actinomycetota</taxon>
        <taxon>Actinomycetes</taxon>
        <taxon>Micrococcales</taxon>
        <taxon>Ornithinimicrobiaceae</taxon>
        <taxon>Ornithinimicrobium</taxon>
    </lineage>
</organism>
<keyword evidence="1" id="KW-0808">Transferase</keyword>
<dbReference type="CDD" id="cd04301">
    <property type="entry name" value="NAT_SF"/>
    <property type="match status" value="1"/>
</dbReference>
<evidence type="ECO:0000256" key="1">
    <source>
        <dbReference type="ARBA" id="ARBA00022679"/>
    </source>
</evidence>
<keyword evidence="5" id="KW-1185">Reference proteome</keyword>
<feature type="domain" description="N-acetyltransferase" evidence="3">
    <location>
        <begin position="16"/>
        <end position="169"/>
    </location>
</feature>
<dbReference type="InterPro" id="IPR016181">
    <property type="entry name" value="Acyl_CoA_acyltransferase"/>
</dbReference>
<dbReference type="InterPro" id="IPR051016">
    <property type="entry name" value="Diverse_Substrate_AcTransf"/>
</dbReference>
<reference evidence="5" key="1">
    <citation type="journal article" date="2019" name="Int. J. Syst. Evol. Microbiol.">
        <title>The Global Catalogue of Microorganisms (GCM) 10K type strain sequencing project: providing services to taxonomists for standard genome sequencing and annotation.</title>
        <authorList>
            <consortium name="The Broad Institute Genomics Platform"/>
            <consortium name="The Broad Institute Genome Sequencing Center for Infectious Disease"/>
            <person name="Wu L."/>
            <person name="Ma J."/>
        </authorList>
    </citation>
    <scope>NUCLEOTIDE SEQUENCE [LARGE SCALE GENOMIC DNA]</scope>
    <source>
        <strain evidence="5">CGMCC 1.5362</strain>
    </source>
</reference>
<dbReference type="EMBL" id="BMLB01000002">
    <property type="protein sequence ID" value="GGK63262.1"/>
    <property type="molecule type" value="Genomic_DNA"/>
</dbReference>
<keyword evidence="2" id="KW-0012">Acyltransferase</keyword>
<dbReference type="Proteomes" id="UP000662111">
    <property type="component" value="Unassembled WGS sequence"/>
</dbReference>
<dbReference type="RefSeq" id="WP_022920539.1">
    <property type="nucleotide sequence ID" value="NZ_BMLB01000002.1"/>
</dbReference>
<accession>A0ABQ2F5A5</accession>
<protein>
    <submittedName>
        <fullName evidence="4">N-acetyltransferase</fullName>
    </submittedName>
</protein>
<evidence type="ECO:0000313" key="5">
    <source>
        <dbReference type="Proteomes" id="UP000662111"/>
    </source>
</evidence>
<proteinExistence type="predicted"/>
<dbReference type="PANTHER" id="PTHR10545">
    <property type="entry name" value="DIAMINE N-ACETYLTRANSFERASE"/>
    <property type="match status" value="1"/>
</dbReference>
<dbReference type="PROSITE" id="PS51186">
    <property type="entry name" value="GNAT"/>
    <property type="match status" value="1"/>
</dbReference>
<dbReference type="PANTHER" id="PTHR10545:SF29">
    <property type="entry name" value="GH14572P-RELATED"/>
    <property type="match status" value="1"/>
</dbReference>